<dbReference type="Pfam" id="PF00271">
    <property type="entry name" value="Helicase_C"/>
    <property type="match status" value="1"/>
</dbReference>
<dbReference type="EMBL" id="SNQG01000003">
    <property type="protein sequence ID" value="TEW66786.1"/>
    <property type="molecule type" value="Genomic_DNA"/>
</dbReference>
<dbReference type="SUPFAM" id="SSF52540">
    <property type="entry name" value="P-loop containing nucleoside triphosphate hydrolases"/>
    <property type="match status" value="2"/>
</dbReference>
<reference evidence="5 6" key="1">
    <citation type="journal article" date="2016" name="Int. J. Syst. Evol. Microbiol.">
        <title>Proposal of Mucilaginibacter phyllosphaerae sp. nov. isolated from the phyllosphere of Galium album.</title>
        <authorList>
            <person name="Aydogan E.L."/>
            <person name="Busse H.J."/>
            <person name="Moser G."/>
            <person name="Muller C."/>
            <person name="Kampfer P."/>
            <person name="Glaeser S.P."/>
        </authorList>
    </citation>
    <scope>NUCLEOTIDE SEQUENCE [LARGE SCALE GENOMIC DNA]</scope>
    <source>
        <strain evidence="5 6">PP-F2FG21</strain>
    </source>
</reference>
<protein>
    <submittedName>
        <fullName evidence="4 5">DNA methylase</fullName>
    </submittedName>
</protein>
<dbReference type="Proteomes" id="UP000583101">
    <property type="component" value="Unassembled WGS sequence"/>
</dbReference>
<dbReference type="SUPFAM" id="SSF53335">
    <property type="entry name" value="S-adenosyl-L-methionine-dependent methyltransferases"/>
    <property type="match status" value="1"/>
</dbReference>
<keyword evidence="5" id="KW-0489">Methyltransferase</keyword>
<dbReference type="OrthoDB" id="9815272at2"/>
<comment type="caution">
    <text evidence="5">The sequence shown here is derived from an EMBL/GenBank/DDBJ whole genome shotgun (WGS) entry which is preliminary data.</text>
</comment>
<reference evidence="4 7" key="3">
    <citation type="submission" date="2020-08" db="EMBL/GenBank/DDBJ databases">
        <title>Genomic Encyclopedia of Type Strains, Phase IV (KMG-IV): sequencing the most valuable type-strain genomes for metagenomic binning, comparative biology and taxonomic classification.</title>
        <authorList>
            <person name="Goeker M."/>
        </authorList>
    </citation>
    <scope>NUCLEOTIDE SEQUENCE [LARGE SCALE GENOMIC DNA]</scope>
    <source>
        <strain evidence="4 7">DSM 100995</strain>
    </source>
</reference>
<evidence type="ECO:0000259" key="3">
    <source>
        <dbReference type="PROSITE" id="PS51194"/>
    </source>
</evidence>
<dbReference type="InterPro" id="IPR001650">
    <property type="entry name" value="Helicase_C-like"/>
</dbReference>
<name>A0A4Y8ADU6_9SPHI</name>
<reference evidence="5" key="2">
    <citation type="submission" date="2019-03" db="EMBL/GenBank/DDBJ databases">
        <authorList>
            <person name="Yan Y.-Q."/>
            <person name="Du Z.-J."/>
        </authorList>
    </citation>
    <scope>NUCLEOTIDE SEQUENCE</scope>
    <source>
        <strain evidence="5">PP-F2FG21</strain>
    </source>
</reference>
<sequence>MAFNSSKKLADNISAISIALNYIGQQLSGDEIKVLKNYAGFGGIKAILFPAGREDDWQKFDISQADLKLWPQVMQLHELLREKLSENDYKRAFESLINSVNTAFYTPEFIPDVIYNALKENSVFPRRIYETSAGAGVFVTEAVRTFPNLEAVNAVEKDILTGKILTVLAQAISNKIAVQVKGLEETAPNEKGQSDLVISNIPFGNFSVHDPAFNSSGISSRIHNYFFAKGLDKLADGGILAYLVTDGFLNSPSNDTARKYLFTSADLVSVSVLPANLMKENANVEVGTHLIIVQKNDAKQTLTEAESQLIDTVEQTGSKGKYNINAYLLKHPELVLGDEVIEDTNAYGQANLTIWHNGDMADIDRELKLQVHRGLQENFDHAKWQAISFSRQQSAGRKFTFLPVPEVTESNAVGQLGLFDAPPVANNNKAQSYLDDNDRFTVDGSTARLISTIRTTAKPAHDSIIMLTARAKASNRYLYKLYSNVAEISVSVKWLTGQSLGNELDTLAAKLKYFAYDFRYEGDTSLEASFKLTPDRPKAFTDLKPFYEKGTLVLFEGRAGLIAEPNSGEAEFKPLDVQDNLAFYRNYILLRDTYLQLSVLEAEHRVQYPELRKALNQHYDTFIEKNGELNRAFNRSRILADAAFGFKVAASLELKENDKFIRSDIFHGPVFPQEAAFKTSDPADALARCLNDLGRVDLDLITEITGLSEEDAIYQLEKQILFNPERNVWETTDHYLSGNVVAKLQVAEQAVKDEPENFQLLRSLTAIRRVQPDKIPFELLDFNLGERWLPVSYYERFATDLFKLDTEINYFPSVDTFKVSYGKGNTTTDEEFAVIPKQSDKLTGRTLLEHALENTAPHITYPVEIDGKVKRYPDTEAIQSAHLKIESIRDRYTEWLRELPPEDKQRIEKLYNDTFNCYVLREYDGSHLKFPGLDLKGLDIPDLYSSQKDAAWRIIQNRGALVDHEVGLGKTLTMIVAAMEMKRLGIIHKPMILALKANVSAIRDTFRLAYPDARILAPGENDYLPARRQRLFHEIKNNNWDCVILTHDQFGMIPQSPEIQREIFQTELDNVTRDLLTLGTLGVAINKSMLKGLEIRKNNLNVQLNAVLYAIDNRKDTGINFQEMEVDHLFIDESHKFKNLTFTTRHNRVAGLGNMAGSQKALNMLFAIRTLQEKFNADLCVTFLSGTPISNSLTEMYLIFKYLRPHEMDRQQISNFDAWAAVYARKTVDFEFSVTNEIRAKERFRYFIKVPELARFYNEITDYKTAVHISLDKPVIDEVLVNIPPTPEQRDFTRRLMKFAKTGDATVIGRQPLTATEDLGRMLIATNYAKKMAVDMRLVSDSRYGDHPGNKVSICARNVAMEYRQSNEHKGTQIIFSDIGTPKPDSFNIYDAIKDKLVKDFDIPAAEITFIHDWTDRQKPELFRKMNAGLIRVLVGSTEKAGTGLNVQQRVVAMHHLDIPWKPSELEQRDGRGARQGNWLAKMFFGNKVRNYIYAVEQSLDNYKFNLLKNKQTFISQMKKSELSVRTLDEGAMDEQNGMNFSEYIAILSGDTSLLEKTKVEKKVAELEGNKSSHFKDVSRSRYLLEDTEQKKAQTASTLEKLVTDEAAYLKVLKQDAKGNKLNPIKMPDKTDADPVAIGKKINDLYKKWKPGNAEDPTYKFGELYGFSLYVNRQLAWVQTEQGSKYEYVSSLYAESDTTGIRYMRNNGIPNTDNPKSAARYFLNAIDNVSSLVIKYRDKLTALEKEIPVIRELTQKPFEQEAKLATLKVELANLEQEISRKIAEKQQETESEETLDHSENLRALRLQTFEHRDYPANGPGR</sequence>
<evidence type="ECO:0000313" key="5">
    <source>
        <dbReference type="EMBL" id="TEW66786.1"/>
    </source>
</evidence>
<dbReference type="InterPro" id="IPR052933">
    <property type="entry name" value="DNA_Protect_Modify"/>
</dbReference>
<dbReference type="PRINTS" id="PR00507">
    <property type="entry name" value="N12N6MTFRASE"/>
</dbReference>
<dbReference type="PANTHER" id="PTHR41313:SF1">
    <property type="entry name" value="DNA METHYLASE ADENINE-SPECIFIC DOMAIN-CONTAINING PROTEIN"/>
    <property type="match status" value="1"/>
</dbReference>
<dbReference type="PROSITE" id="PS51192">
    <property type="entry name" value="HELICASE_ATP_BIND_1"/>
    <property type="match status" value="1"/>
</dbReference>
<proteinExistence type="predicted"/>
<keyword evidence="7" id="KW-1185">Reference proteome</keyword>
<dbReference type="InterPro" id="IPR027417">
    <property type="entry name" value="P-loop_NTPase"/>
</dbReference>
<dbReference type="InterPro" id="IPR014001">
    <property type="entry name" value="Helicase_ATP-bd"/>
</dbReference>
<feature type="domain" description="Helicase C-terminal" evidence="3">
    <location>
        <begin position="1358"/>
        <end position="1526"/>
    </location>
</feature>
<dbReference type="Proteomes" id="UP000297248">
    <property type="component" value="Unassembled WGS sequence"/>
</dbReference>
<feature type="domain" description="Helicase ATP-binding" evidence="2">
    <location>
        <begin position="951"/>
        <end position="1206"/>
    </location>
</feature>
<dbReference type="GO" id="GO:0008168">
    <property type="term" value="F:methyltransferase activity"/>
    <property type="evidence" value="ECO:0007669"/>
    <property type="project" value="UniProtKB-KW"/>
</dbReference>
<dbReference type="EMBL" id="JACIEG010000009">
    <property type="protein sequence ID" value="MBB3971318.1"/>
    <property type="molecule type" value="Genomic_DNA"/>
</dbReference>
<dbReference type="GO" id="GO:0032259">
    <property type="term" value="P:methylation"/>
    <property type="evidence" value="ECO:0007669"/>
    <property type="project" value="UniProtKB-KW"/>
</dbReference>
<dbReference type="PROSITE" id="PS51194">
    <property type="entry name" value="HELICASE_CTER"/>
    <property type="match status" value="1"/>
</dbReference>
<dbReference type="Gene3D" id="3.40.50.150">
    <property type="entry name" value="Vaccinia Virus protein VP39"/>
    <property type="match status" value="1"/>
</dbReference>
<dbReference type="Gene3D" id="3.40.50.300">
    <property type="entry name" value="P-loop containing nucleotide triphosphate hydrolases"/>
    <property type="match status" value="2"/>
</dbReference>
<evidence type="ECO:0000313" key="7">
    <source>
        <dbReference type="Proteomes" id="UP000583101"/>
    </source>
</evidence>
<evidence type="ECO:0000259" key="2">
    <source>
        <dbReference type="PROSITE" id="PS51192"/>
    </source>
</evidence>
<keyword evidence="5" id="KW-0808">Transferase</keyword>
<dbReference type="PANTHER" id="PTHR41313">
    <property type="entry name" value="ADENINE-SPECIFIC METHYLTRANSFERASE"/>
    <property type="match status" value="1"/>
</dbReference>
<dbReference type="SMART" id="SM00487">
    <property type="entry name" value="DEXDc"/>
    <property type="match status" value="1"/>
</dbReference>
<dbReference type="RefSeq" id="WP_134336391.1">
    <property type="nucleotide sequence ID" value="NZ_BMCZ01000003.1"/>
</dbReference>
<evidence type="ECO:0000256" key="1">
    <source>
        <dbReference type="SAM" id="MobiDB-lite"/>
    </source>
</evidence>
<accession>A0A4Y8ADU6</accession>
<feature type="region of interest" description="Disordered" evidence="1">
    <location>
        <begin position="1782"/>
        <end position="1801"/>
    </location>
</feature>
<evidence type="ECO:0000313" key="6">
    <source>
        <dbReference type="Proteomes" id="UP000297248"/>
    </source>
</evidence>
<gene>
    <name evidence="5" type="ORF">E2R65_10245</name>
    <name evidence="4" type="ORF">GGR35_003946</name>
</gene>
<evidence type="ECO:0000313" key="4">
    <source>
        <dbReference type="EMBL" id="MBB3971318.1"/>
    </source>
</evidence>
<dbReference type="InterPro" id="IPR029063">
    <property type="entry name" value="SAM-dependent_MTases_sf"/>
</dbReference>
<organism evidence="5 6">
    <name type="scientific">Mucilaginibacter phyllosphaerae</name>
    <dbReference type="NCBI Taxonomy" id="1812349"/>
    <lineage>
        <taxon>Bacteria</taxon>
        <taxon>Pseudomonadati</taxon>
        <taxon>Bacteroidota</taxon>
        <taxon>Sphingobacteriia</taxon>
        <taxon>Sphingobacteriales</taxon>
        <taxon>Sphingobacteriaceae</taxon>
        <taxon>Mucilaginibacter</taxon>
    </lineage>
</organism>